<dbReference type="EMBL" id="PDDX01000001">
    <property type="protein sequence ID" value="PHI28578.1"/>
    <property type="molecule type" value="Genomic_DNA"/>
</dbReference>
<dbReference type="RefSeq" id="WP_029093714.1">
    <property type="nucleotide sequence ID" value="NZ_CAADJA010000002.1"/>
</dbReference>
<keyword evidence="1" id="KW-0732">Signal</keyword>
<feature type="chain" id="PRO_5036315789" evidence="1">
    <location>
        <begin position="17"/>
        <end position="175"/>
    </location>
</feature>
<evidence type="ECO:0000313" key="3">
    <source>
        <dbReference type="EMBL" id="VFS46559.1"/>
    </source>
</evidence>
<reference evidence="2" key="1">
    <citation type="submission" date="2017-09" db="EMBL/GenBank/DDBJ databases">
        <title>FDA dAtabase for Regulatory Grade micrObial Sequences (FDA-ARGOS): Supporting development and validation of Infectious Disease Dx tests.</title>
        <authorList>
            <person name="Minogue T."/>
            <person name="Wolcott M."/>
            <person name="Wasieloski L."/>
            <person name="Aguilar W."/>
            <person name="Moore D."/>
            <person name="Tallon L.J."/>
            <person name="Sadzewicz L."/>
            <person name="Ott S."/>
            <person name="Zhao X."/>
            <person name="Nagaraj S."/>
            <person name="Vavikolanu K."/>
            <person name="Aluvathingal J."/>
            <person name="Nadendla S."/>
            <person name="Sichtig H."/>
        </authorList>
    </citation>
    <scope>NUCLEOTIDE SEQUENCE</scope>
    <source>
        <strain evidence="2">FDAARGOS_387</strain>
    </source>
</reference>
<gene>
    <name evidence="2" type="ORF">CRN84_04165</name>
    <name evidence="3" type="ORF">NCTC12282_01468</name>
</gene>
<accession>A0A2C6DE54</accession>
<dbReference type="Proteomes" id="UP000373449">
    <property type="component" value="Unassembled WGS sequence"/>
</dbReference>
<evidence type="ECO:0000313" key="4">
    <source>
        <dbReference type="Proteomes" id="UP000224974"/>
    </source>
</evidence>
<dbReference type="OrthoDB" id="6637384at2"/>
<reference evidence="4" key="2">
    <citation type="submission" date="2017-09" db="EMBL/GenBank/DDBJ databases">
        <title>FDA dAtabase for Regulatory Grade micrObial Sequences (FDA-ARGOS): Supporting development and validation of Infectious Disease Dx tests.</title>
        <authorList>
            <person name="Minogue T."/>
            <person name="Wolcott M."/>
            <person name="Wasieloski L."/>
            <person name="Aguilar W."/>
            <person name="Moore D."/>
            <person name="Tallon L."/>
            <person name="Sadzewicz L."/>
            <person name="Ott S."/>
            <person name="Zhao X."/>
            <person name="Nagaraj S."/>
            <person name="Vavikolanu K."/>
            <person name="Aluvathingal J."/>
            <person name="Nadendla S."/>
            <person name="Sichtig H."/>
        </authorList>
    </citation>
    <scope>NUCLEOTIDE SEQUENCE [LARGE SCALE GENOMIC DNA]</scope>
    <source>
        <strain evidence="4">FDAARGOS_387</strain>
    </source>
</reference>
<evidence type="ECO:0000313" key="2">
    <source>
        <dbReference type="EMBL" id="PHI28578.1"/>
    </source>
</evidence>
<sequence length="175" mass="20050">MKRLFLLFFFCSSAWAGCDESSPDLTRMLSHPIGKKQIVAVVKGSITPGEDPESEFLVNYFDVERSYGLDIPKGRYQIKVERYWGRDCHFYAEDNEWSNTPDTKGSVYLALSRIHGRTLVIPEGTGNGYSLYLDKNKVIYNIDDVSVNKIELKLFEKYLLRGVPLSLWEAVNKPL</sequence>
<proteinExistence type="predicted"/>
<keyword evidence="4" id="KW-1185">Reference proteome</keyword>
<dbReference type="AlphaFoldDB" id="A0A2C6DE54"/>
<protein>
    <submittedName>
        <fullName evidence="2">Uncharacterized protein</fullName>
    </submittedName>
</protein>
<feature type="signal peptide" evidence="1">
    <location>
        <begin position="1"/>
        <end position="16"/>
    </location>
</feature>
<name>A0A2C6DE54_9GAMM</name>
<dbReference type="PROSITE" id="PS51257">
    <property type="entry name" value="PROKAR_LIPOPROTEIN"/>
    <property type="match status" value="1"/>
</dbReference>
<organism evidence="2 4">
    <name type="scientific">Budvicia aquatica</name>
    <dbReference type="NCBI Taxonomy" id="82979"/>
    <lineage>
        <taxon>Bacteria</taxon>
        <taxon>Pseudomonadati</taxon>
        <taxon>Pseudomonadota</taxon>
        <taxon>Gammaproteobacteria</taxon>
        <taxon>Enterobacterales</taxon>
        <taxon>Budviciaceae</taxon>
        <taxon>Budvicia</taxon>
    </lineage>
</organism>
<evidence type="ECO:0000256" key="1">
    <source>
        <dbReference type="SAM" id="SignalP"/>
    </source>
</evidence>
<evidence type="ECO:0000313" key="5">
    <source>
        <dbReference type="Proteomes" id="UP000373449"/>
    </source>
</evidence>
<reference evidence="3 5" key="3">
    <citation type="submission" date="2019-03" db="EMBL/GenBank/DDBJ databases">
        <authorList>
            <consortium name="Pathogen Informatics"/>
        </authorList>
    </citation>
    <scope>NUCLEOTIDE SEQUENCE [LARGE SCALE GENOMIC DNA]</scope>
    <source>
        <strain evidence="3 5">NCTC12282</strain>
    </source>
</reference>
<dbReference type="Proteomes" id="UP000224974">
    <property type="component" value="Unassembled WGS sequence"/>
</dbReference>
<dbReference type="EMBL" id="CAADJA010000002">
    <property type="protein sequence ID" value="VFS46559.1"/>
    <property type="molecule type" value="Genomic_DNA"/>
</dbReference>